<keyword evidence="3" id="KW-1185">Reference proteome</keyword>
<dbReference type="Pfam" id="PF12674">
    <property type="entry name" value="Zn_ribbon_2"/>
    <property type="match status" value="2"/>
</dbReference>
<comment type="caution">
    <text evidence="2">The sequence shown here is derived from an EMBL/GenBank/DDBJ whole genome shotgun (WGS) entry which is preliminary data.</text>
</comment>
<evidence type="ECO:0000259" key="1">
    <source>
        <dbReference type="Pfam" id="PF12674"/>
    </source>
</evidence>
<reference evidence="2 3" key="1">
    <citation type="submission" date="2017-11" db="EMBL/GenBank/DDBJ databases">
        <title>Isolation and Characterization of Methanofollis Species from Methane Seep Offshore SW Taiwan.</title>
        <authorList>
            <person name="Teng N.-H."/>
            <person name="Lai M.-C."/>
            <person name="Chen S.-C."/>
        </authorList>
    </citation>
    <scope>NUCLEOTIDE SEQUENCE [LARGE SCALE GENOMIC DNA]</scope>
    <source>
        <strain evidence="2 3">FWC-SCC2</strain>
    </source>
</reference>
<gene>
    <name evidence="2" type="ORF">CUJ86_02275</name>
</gene>
<feature type="domain" description="Putative zinc ribbon" evidence="1">
    <location>
        <begin position="1"/>
        <end position="74"/>
    </location>
</feature>
<organism evidence="2 3">
    <name type="scientific">Methanofollis fontis</name>
    <dbReference type="NCBI Taxonomy" id="2052832"/>
    <lineage>
        <taxon>Archaea</taxon>
        <taxon>Methanobacteriati</taxon>
        <taxon>Methanobacteriota</taxon>
        <taxon>Stenosarchaea group</taxon>
        <taxon>Methanomicrobia</taxon>
        <taxon>Methanomicrobiales</taxon>
        <taxon>Methanomicrobiaceae</taxon>
        <taxon>Methanofollis</taxon>
    </lineage>
</organism>
<name>A0A483CSK8_9EURY</name>
<evidence type="ECO:0000313" key="3">
    <source>
        <dbReference type="Proteomes" id="UP000292580"/>
    </source>
</evidence>
<dbReference type="InterPro" id="IPR025868">
    <property type="entry name" value="Zn_ribbon_dom_put"/>
</dbReference>
<proteinExistence type="predicted"/>
<dbReference type="Proteomes" id="UP000292580">
    <property type="component" value="Unassembled WGS sequence"/>
</dbReference>
<dbReference type="EMBL" id="PGCL01000001">
    <property type="protein sequence ID" value="TAJ45868.1"/>
    <property type="molecule type" value="Genomic_DNA"/>
</dbReference>
<protein>
    <recommendedName>
        <fullName evidence="1">Putative zinc ribbon domain-containing protein</fullName>
    </recommendedName>
</protein>
<dbReference type="AlphaFoldDB" id="A0A483CSK8"/>
<evidence type="ECO:0000313" key="2">
    <source>
        <dbReference type="EMBL" id="TAJ45868.1"/>
    </source>
</evidence>
<accession>A0A483CSK8</accession>
<feature type="domain" description="Putative zinc ribbon" evidence="1">
    <location>
        <begin position="82"/>
        <end position="161"/>
    </location>
</feature>
<dbReference type="OrthoDB" id="72884at2157"/>
<sequence length="162" mass="18007">MPMQSPSDFGTKADGSPSEDYCTYCYQGGAFTEPDITMEEMAEKGGAIMAEMYEIPIENAKRFALEQLSCLKRWAGREVPSCGSCGMPMRSPGEFGTGADGSPSKDYCTHCYRDGAFVEPELTLDAAVERYAPMMAGHLDMPLERAREMVRQYLSTLPRWRV</sequence>